<feature type="transmembrane region" description="Helical" evidence="10">
    <location>
        <begin position="47"/>
        <end position="68"/>
    </location>
</feature>
<dbReference type="PANTHER" id="PTHR11686">
    <property type="entry name" value="GAMMA GLUTAMYL TRANSPEPTIDASE"/>
    <property type="match status" value="1"/>
</dbReference>
<organism evidence="11 12">
    <name type="scientific">Trichosporon asahii var. asahii (strain CBS 8904)</name>
    <name type="common">Yeast</name>
    <dbReference type="NCBI Taxonomy" id="1220162"/>
    <lineage>
        <taxon>Eukaryota</taxon>
        <taxon>Fungi</taxon>
        <taxon>Dikarya</taxon>
        <taxon>Basidiomycota</taxon>
        <taxon>Agaricomycotina</taxon>
        <taxon>Tremellomycetes</taxon>
        <taxon>Trichosporonales</taxon>
        <taxon>Trichosporonaceae</taxon>
        <taxon>Trichosporon</taxon>
    </lineage>
</organism>
<comment type="caution">
    <text evidence="11">The sequence shown here is derived from an EMBL/GenBank/DDBJ whole genome shotgun (WGS) entry which is preliminary data.</text>
</comment>
<dbReference type="InterPro" id="IPR000101">
    <property type="entry name" value="GGT_peptidase"/>
</dbReference>
<feature type="compositionally biased region" description="Low complexity" evidence="9">
    <location>
        <begin position="1"/>
        <end position="12"/>
    </location>
</feature>
<keyword evidence="8" id="KW-0012">Acyltransferase</keyword>
<dbReference type="Pfam" id="PF01019">
    <property type="entry name" value="G_glu_transpept"/>
    <property type="match status" value="2"/>
</dbReference>
<comment type="catalytic activity">
    <reaction evidence="5 8">
        <text>an N-terminal (5-L-glutamyl)-[peptide] + an alpha-amino acid = 5-L-glutamyl amino acid + an N-terminal L-alpha-aminoacyl-[peptide]</text>
        <dbReference type="Rhea" id="RHEA:23904"/>
        <dbReference type="Rhea" id="RHEA-COMP:9780"/>
        <dbReference type="Rhea" id="RHEA-COMP:9795"/>
        <dbReference type="ChEBI" id="CHEBI:77644"/>
        <dbReference type="ChEBI" id="CHEBI:78597"/>
        <dbReference type="ChEBI" id="CHEBI:78599"/>
        <dbReference type="ChEBI" id="CHEBI:78608"/>
        <dbReference type="EC" id="2.3.2.2"/>
    </reaction>
</comment>
<dbReference type="eggNOG" id="KOG2410">
    <property type="taxonomic scope" value="Eukaryota"/>
</dbReference>
<comment type="catalytic activity">
    <reaction evidence="2 8">
        <text>glutathione + H2O = L-cysteinylglycine + L-glutamate</text>
        <dbReference type="Rhea" id="RHEA:28807"/>
        <dbReference type="ChEBI" id="CHEBI:15377"/>
        <dbReference type="ChEBI" id="CHEBI:29985"/>
        <dbReference type="ChEBI" id="CHEBI:57925"/>
        <dbReference type="ChEBI" id="CHEBI:61694"/>
        <dbReference type="EC" id="3.4.19.13"/>
    </reaction>
</comment>
<evidence type="ECO:0000256" key="1">
    <source>
        <dbReference type="ARBA" id="ARBA00001049"/>
    </source>
</evidence>
<dbReference type="Gene3D" id="3.60.20.40">
    <property type="match status" value="1"/>
</dbReference>
<feature type="binding site" evidence="7">
    <location>
        <begin position="495"/>
        <end position="497"/>
    </location>
    <ligand>
        <name>L-glutamate</name>
        <dbReference type="ChEBI" id="CHEBI:29985"/>
    </ligand>
</feature>
<feature type="region of interest" description="Disordered" evidence="9">
    <location>
        <begin position="523"/>
        <end position="544"/>
    </location>
</feature>
<dbReference type="PRINTS" id="PR01210">
    <property type="entry name" value="GGTRANSPTASE"/>
</dbReference>
<dbReference type="GO" id="GO:0036374">
    <property type="term" value="F:glutathione hydrolase activity"/>
    <property type="evidence" value="ECO:0007669"/>
    <property type="project" value="UniProtKB-UniRule"/>
</dbReference>
<comment type="function">
    <text evidence="8">Cleaves the gamma-glutamyl peptide bond of glutathione and glutathione conjugates.</text>
</comment>
<proteinExistence type="inferred from homology"/>
<dbReference type="GO" id="GO:0006751">
    <property type="term" value="P:glutathione catabolic process"/>
    <property type="evidence" value="ECO:0007669"/>
    <property type="project" value="UniProtKB-UniRule"/>
</dbReference>
<protein>
    <recommendedName>
        <fullName evidence="8">Glutathione hydrolase</fullName>
        <ecNumber evidence="8">2.3.2.2</ecNumber>
        <ecNumber evidence="8">3.4.19.13</ecNumber>
    </recommendedName>
    <alternativeName>
        <fullName evidence="8">Gamma-glutamyltransferase</fullName>
    </alternativeName>
    <alternativeName>
        <fullName evidence="8">Gamma-glutamyltranspeptidase</fullName>
    </alternativeName>
</protein>
<dbReference type="HOGENOM" id="CLU_014813_4_0_1"/>
<dbReference type="InterPro" id="IPR029055">
    <property type="entry name" value="Ntn_hydrolases_N"/>
</dbReference>
<dbReference type="InterPro" id="IPR043137">
    <property type="entry name" value="GGT_ssub_C"/>
</dbReference>
<feature type="binding site" evidence="7">
    <location>
        <position position="204"/>
    </location>
    <ligand>
        <name>L-glutamate</name>
        <dbReference type="ChEBI" id="CHEBI:29985"/>
    </ligand>
</feature>
<dbReference type="UniPathway" id="UPA00204"/>
<dbReference type="GO" id="GO:0000324">
    <property type="term" value="C:fungal-type vacuole"/>
    <property type="evidence" value="ECO:0007669"/>
    <property type="project" value="TreeGrafter"/>
</dbReference>
<evidence type="ECO:0000256" key="10">
    <source>
        <dbReference type="SAM" id="Phobius"/>
    </source>
</evidence>
<dbReference type="FunCoup" id="K1WIY7">
    <property type="interactions" value="87"/>
</dbReference>
<accession>K1WIY7</accession>
<keyword evidence="8" id="KW-0378">Hydrolase</keyword>
<evidence type="ECO:0000256" key="6">
    <source>
        <dbReference type="PIRSR" id="PIRSR600101-1"/>
    </source>
</evidence>
<keyword evidence="8" id="KW-0808">Transferase</keyword>
<feature type="binding site" evidence="7">
    <location>
        <position position="518"/>
    </location>
    <ligand>
        <name>L-glutamate</name>
        <dbReference type="ChEBI" id="CHEBI:29985"/>
    </ligand>
</feature>
<keyword evidence="12" id="KW-1185">Reference proteome</keyword>
<dbReference type="EC" id="3.4.19.13" evidence="8"/>
<dbReference type="InterPro" id="IPR043138">
    <property type="entry name" value="GGT_lsub"/>
</dbReference>
<comment type="catalytic activity">
    <reaction evidence="1 8">
        <text>an S-substituted glutathione + H2O = an S-substituted L-cysteinylglycine + L-glutamate</text>
        <dbReference type="Rhea" id="RHEA:59468"/>
        <dbReference type="ChEBI" id="CHEBI:15377"/>
        <dbReference type="ChEBI" id="CHEBI:29985"/>
        <dbReference type="ChEBI" id="CHEBI:90779"/>
        <dbReference type="ChEBI" id="CHEBI:143103"/>
        <dbReference type="EC" id="3.4.19.13"/>
    </reaction>
</comment>
<reference evidence="11 12" key="1">
    <citation type="journal article" date="2012" name="Eukaryot. Cell">
        <title>Genome sequence of the Trichosporon asahii environmental strain CBS 8904.</title>
        <authorList>
            <person name="Yang R.Y."/>
            <person name="Li H.T."/>
            <person name="Zhu H."/>
            <person name="Zhou G.P."/>
            <person name="Wang M."/>
            <person name="Wang L."/>
        </authorList>
    </citation>
    <scope>NUCLEOTIDE SEQUENCE [LARGE SCALE GENOMIC DNA]</scope>
    <source>
        <strain evidence="11 12">CBS 8904</strain>
    </source>
</reference>
<evidence type="ECO:0000256" key="9">
    <source>
        <dbReference type="SAM" id="MobiDB-lite"/>
    </source>
</evidence>
<keyword evidence="10" id="KW-0812">Transmembrane</keyword>
<gene>
    <name evidence="11" type="ORF">A1Q2_04236</name>
</gene>
<dbReference type="GO" id="GO:0005886">
    <property type="term" value="C:plasma membrane"/>
    <property type="evidence" value="ECO:0007669"/>
    <property type="project" value="TreeGrafter"/>
</dbReference>
<dbReference type="AlphaFoldDB" id="K1WIY7"/>
<feature type="binding site" evidence="7">
    <location>
        <begin position="546"/>
        <end position="547"/>
    </location>
    <ligand>
        <name>L-glutamate</name>
        <dbReference type="ChEBI" id="CHEBI:29985"/>
    </ligand>
</feature>
<evidence type="ECO:0000256" key="3">
    <source>
        <dbReference type="ARBA" id="ARBA00005115"/>
    </source>
</evidence>
<keyword evidence="10" id="KW-0472">Membrane</keyword>
<evidence type="ECO:0000256" key="8">
    <source>
        <dbReference type="RuleBase" id="RU368068"/>
    </source>
</evidence>
<dbReference type="EC" id="2.3.2.2" evidence="8"/>
<comment type="pathway">
    <text evidence="3 8">Sulfur metabolism; glutathione metabolism.</text>
</comment>
<feature type="region of interest" description="Disordered" evidence="9">
    <location>
        <begin position="1"/>
        <end position="31"/>
    </location>
</feature>
<evidence type="ECO:0000313" key="11">
    <source>
        <dbReference type="EMBL" id="EKD01394.1"/>
    </source>
</evidence>
<evidence type="ECO:0000256" key="7">
    <source>
        <dbReference type="PIRSR" id="PIRSR600101-2"/>
    </source>
</evidence>
<dbReference type="OrthoDB" id="1081007at2759"/>
<dbReference type="EMBL" id="AMBO01000316">
    <property type="protein sequence ID" value="EKD01394.1"/>
    <property type="molecule type" value="Genomic_DNA"/>
</dbReference>
<dbReference type="Gene3D" id="1.10.246.130">
    <property type="match status" value="1"/>
</dbReference>
<dbReference type="Proteomes" id="UP000006757">
    <property type="component" value="Unassembled WGS sequence"/>
</dbReference>
<dbReference type="FunFam" id="3.60.20.40:FF:000001">
    <property type="entry name" value="Gamma-glutamyltranspeptidase 1"/>
    <property type="match status" value="1"/>
</dbReference>
<comment type="similarity">
    <text evidence="4">Belongs to the gamma-glutamyltransferase family.</text>
</comment>
<feature type="binding site" evidence="7">
    <location>
        <position position="568"/>
    </location>
    <ligand>
        <name>L-glutamate</name>
        <dbReference type="ChEBI" id="CHEBI:29985"/>
    </ligand>
</feature>
<dbReference type="GO" id="GO:0103068">
    <property type="term" value="F:leukotriene C4 gamma-glutamyl transferase activity"/>
    <property type="evidence" value="ECO:0007669"/>
    <property type="project" value="UniProtKB-EC"/>
</dbReference>
<sequence length="667" mass="71673">MSESEPLLPSPNGNGGGAPHPRRQRSSSLSTMTNAMRKLRARKPKKTLPYALLLLLGVLIGAGGMYGFHKLRPHKHEKPPMVPPIYKLPPPTGLPRNPPSLAGPGNASVASEDATCSNMGLDILRKHNGTAVDAAITTTLCIGLMNAFSSGIGGGGFALLSVPEGLGSEHAWRDLADVEYMSLTQPDYGSLKSKRPKAIAVDFRETAPAAATEDMYSKLGRDASQVGGLAVGVPGEMRGLEAAHKLYGQVPWEKLFEPIIKQARQGWQVSRELARRIRYFGAFMLDDPVWAAVYSRNGMLLVEGDWVFRPTYADTLEQIAKHGAAAFYSGSIADDVVKTVKKHGGIMTHDDLKGYRARVYPAISSSFLGHEVYSADAPASGGVLLGMLNILEPFVQKWAKKGKCWGAEESHVTIEAMKHAFGARSEVCDPTFAKNLTRLAEFRTKAWAAGRRALIDDRTHKPEHYGLVTETPSDHGTTHLSVVDQWGGAASVTSTINLIWGSHLMTPGGIILNDEQDDYSVPGSSDAFGLPPSPHNYPAPGKRPLSSTAPTIVFTDGKVSAVLGGSGGSRIFPSVAQVMLNLECGLNISAAIERERLHDQILPNITTLEVGPDGVDKSWLQDLKNRGHNIGQFDINVGSSEVQAVVVRKGEVWGSSDSRKNGIAAAY</sequence>
<evidence type="ECO:0000256" key="2">
    <source>
        <dbReference type="ARBA" id="ARBA00001089"/>
    </source>
</evidence>
<evidence type="ECO:0000313" key="12">
    <source>
        <dbReference type="Proteomes" id="UP000006757"/>
    </source>
</evidence>
<feature type="active site" description="Nucleophile" evidence="6">
    <location>
        <position position="477"/>
    </location>
</feature>
<name>K1WIY7_TRIAC</name>
<keyword evidence="10" id="KW-1133">Transmembrane helix</keyword>
<dbReference type="STRING" id="1220162.K1WIY7"/>
<dbReference type="SUPFAM" id="SSF56235">
    <property type="entry name" value="N-terminal nucleophile aminohydrolases (Ntn hydrolases)"/>
    <property type="match status" value="1"/>
</dbReference>
<evidence type="ECO:0000256" key="5">
    <source>
        <dbReference type="ARBA" id="ARBA00047417"/>
    </source>
</evidence>
<dbReference type="PANTHER" id="PTHR11686:SF9">
    <property type="entry name" value="RE13973P"/>
    <property type="match status" value="1"/>
</dbReference>
<dbReference type="InParanoid" id="K1WIY7"/>
<evidence type="ECO:0000256" key="4">
    <source>
        <dbReference type="ARBA" id="ARBA00009381"/>
    </source>
</evidence>
<dbReference type="OMA" id="ICGMGPP"/>